<dbReference type="EMBL" id="JAJJMB010002379">
    <property type="protein sequence ID" value="KAI3951727.1"/>
    <property type="molecule type" value="Genomic_DNA"/>
</dbReference>
<organism evidence="1 2">
    <name type="scientific">Papaver atlanticum</name>
    <dbReference type="NCBI Taxonomy" id="357466"/>
    <lineage>
        <taxon>Eukaryota</taxon>
        <taxon>Viridiplantae</taxon>
        <taxon>Streptophyta</taxon>
        <taxon>Embryophyta</taxon>
        <taxon>Tracheophyta</taxon>
        <taxon>Spermatophyta</taxon>
        <taxon>Magnoliopsida</taxon>
        <taxon>Ranunculales</taxon>
        <taxon>Papaveraceae</taxon>
        <taxon>Papaveroideae</taxon>
        <taxon>Papaver</taxon>
    </lineage>
</organism>
<evidence type="ECO:0000313" key="2">
    <source>
        <dbReference type="Proteomes" id="UP001202328"/>
    </source>
</evidence>
<sequence>MLSESVTGQSVPCNMPLEINNLLVIVLPRLTPYRQIIVIHASLTIDLYVGEIRQNVPSLSGPLGVMLRDIYNEKCSTHAGRQLYIYEQQKTRLKFRLLDY</sequence>
<keyword evidence="2" id="KW-1185">Reference proteome</keyword>
<evidence type="ECO:0000313" key="1">
    <source>
        <dbReference type="EMBL" id="KAI3951727.1"/>
    </source>
</evidence>
<name>A0AAD4XVU1_9MAGN</name>
<reference evidence="1" key="1">
    <citation type="submission" date="2022-04" db="EMBL/GenBank/DDBJ databases">
        <title>A functionally conserved STORR gene fusion in Papaver species that diverged 16.8 million years ago.</title>
        <authorList>
            <person name="Catania T."/>
        </authorList>
    </citation>
    <scope>NUCLEOTIDE SEQUENCE</scope>
    <source>
        <strain evidence="1">S-188037</strain>
    </source>
</reference>
<dbReference type="Proteomes" id="UP001202328">
    <property type="component" value="Unassembled WGS sequence"/>
</dbReference>
<comment type="caution">
    <text evidence="1">The sequence shown here is derived from an EMBL/GenBank/DDBJ whole genome shotgun (WGS) entry which is preliminary data.</text>
</comment>
<accession>A0AAD4XVU1</accession>
<protein>
    <submittedName>
        <fullName evidence="1">Uncharacterized protein</fullName>
    </submittedName>
</protein>
<dbReference type="AlphaFoldDB" id="A0AAD4XVU1"/>
<gene>
    <name evidence="1" type="ORF">MKW98_013785</name>
</gene>
<proteinExistence type="predicted"/>